<reference evidence="2" key="1">
    <citation type="journal article" date="2021" name="Proc. Natl. Acad. Sci. U.S.A.">
        <title>A Catalog of Tens of Thousands of Viruses from Human Metagenomes Reveals Hidden Associations with Chronic Diseases.</title>
        <authorList>
            <person name="Tisza M.J."/>
            <person name="Buck C.B."/>
        </authorList>
    </citation>
    <scope>NUCLEOTIDE SEQUENCE</scope>
    <source>
        <strain evidence="2">CtpeS3</strain>
    </source>
</reference>
<accession>A0A8S5R9D2</accession>
<feature type="compositionally biased region" description="Basic and acidic residues" evidence="1">
    <location>
        <begin position="501"/>
        <end position="512"/>
    </location>
</feature>
<evidence type="ECO:0000256" key="1">
    <source>
        <dbReference type="SAM" id="MobiDB-lite"/>
    </source>
</evidence>
<feature type="region of interest" description="Disordered" evidence="1">
    <location>
        <begin position="486"/>
        <end position="512"/>
    </location>
</feature>
<evidence type="ECO:0000313" key="2">
    <source>
        <dbReference type="EMBL" id="DAE27681.1"/>
    </source>
</evidence>
<dbReference type="Pfam" id="PF05133">
    <property type="entry name" value="SPP1_portal"/>
    <property type="match status" value="1"/>
</dbReference>
<dbReference type="EMBL" id="BK015845">
    <property type="protein sequence ID" value="DAE27681.1"/>
    <property type="molecule type" value="Genomic_DNA"/>
</dbReference>
<name>A0A8S5R9D2_9VIRU</name>
<proteinExistence type="predicted"/>
<dbReference type="InterPro" id="IPR021145">
    <property type="entry name" value="Portal_protein_SPP1_Gp6-like"/>
</dbReference>
<protein>
    <submittedName>
        <fullName evidence="2">Portal</fullName>
    </submittedName>
</protein>
<organism evidence="2">
    <name type="scientific">virus sp. ctpeS3</name>
    <dbReference type="NCBI Taxonomy" id="2826815"/>
    <lineage>
        <taxon>Viruses</taxon>
    </lineage>
</organism>
<sequence>MDMVLGWHTRISDKRGSTENFCKWHEVLLMYRYAHKNVRPFSAVCQNNYGRQVIFTRQRQITKNNIIEELNKALVIHEQNAIEIEYLDRYYRGDQPILYRQKVNRPEINNKIAVNLAYELVERKTAEMCAEPIQYVLRGTDNHKSEEITQLNITMDSESKQECDIDIHRWRSICGTGYRFIGNDDGQGQLLDESDFSLSSENPMYTFVVYYSNGRPAFSCQIGEDENGADIYYVFTDNEWFDIRNGKIYASGINGNRAIPVIEYPNNARRLSDIEMTIAITDAINVLTSDRINGVEQFVSAWVKFVNCEIDIDTFRKMRQEGALVVKSNNGSDNKADVDVMTSELNQTEGQVVFTDLFERFLSIQGLANRQGNTGGDTGSAVELRNGHYDAGLRTAINEPILKKSERMALRLILNRLRINKGFTLMPSDVEIHINHNKLDNMLVKAEVLQILLNCGINYKRAVKTIDMFSDPEQVTLESAKRMEMLFPEEQPTTATPNNNNDDKNNGKTADE</sequence>